<reference evidence="1 2" key="1">
    <citation type="submission" date="2024-12" db="EMBL/GenBank/DDBJ databases">
        <authorList>
            <person name="Hu S."/>
        </authorList>
    </citation>
    <scope>NUCLEOTIDE SEQUENCE [LARGE SCALE GENOMIC DNA]</scope>
    <source>
        <strain evidence="1 2">P-25</strain>
    </source>
</reference>
<accession>A0ABW9JET8</accession>
<evidence type="ECO:0008006" key="3">
    <source>
        <dbReference type="Google" id="ProtNLM"/>
    </source>
</evidence>
<evidence type="ECO:0000313" key="1">
    <source>
        <dbReference type="EMBL" id="MFN0290918.1"/>
    </source>
</evidence>
<protein>
    <recommendedName>
        <fullName evidence="3">Lipoprotein</fullName>
    </recommendedName>
</protein>
<dbReference type="Proteomes" id="UP001517367">
    <property type="component" value="Unassembled WGS sequence"/>
</dbReference>
<dbReference type="EMBL" id="SRMP02000007">
    <property type="protein sequence ID" value="MFN0290918.1"/>
    <property type="molecule type" value="Genomic_DNA"/>
</dbReference>
<organism evidence="1 2">
    <name type="scientific">Pedobacter helvus</name>
    <dbReference type="NCBI Taxonomy" id="2563444"/>
    <lineage>
        <taxon>Bacteria</taxon>
        <taxon>Pseudomonadati</taxon>
        <taxon>Bacteroidota</taxon>
        <taxon>Sphingobacteriia</taxon>
        <taxon>Sphingobacteriales</taxon>
        <taxon>Sphingobacteriaceae</taxon>
        <taxon>Pedobacter</taxon>
    </lineage>
</organism>
<dbReference type="RefSeq" id="WP_138730132.1">
    <property type="nucleotide sequence ID" value="NZ_SRMP02000007.1"/>
</dbReference>
<proteinExistence type="predicted"/>
<evidence type="ECO:0000313" key="2">
    <source>
        <dbReference type="Proteomes" id="UP001517367"/>
    </source>
</evidence>
<name>A0ABW9JET8_9SPHI</name>
<comment type="caution">
    <text evidence="1">The sequence shown here is derived from an EMBL/GenBank/DDBJ whole genome shotgun (WGS) entry which is preliminary data.</text>
</comment>
<gene>
    <name evidence="1" type="ORF">E5L68_005925</name>
</gene>
<sequence>MKYVLVPILLSLIGCTGREKPVDKPVADTVVEVAAPTVKTKVDTNYVPLSLKIDEINTLTIKRDYNPKDCSRYYQTILLNGEKIFTDTANYLVDSSKYSRIIAKNGNVLFFMECDGRPNLDYLSAYAIDMKNKKMTYLSSTVFNNGPKSKTKPFTDIDGDGFIEYGGFDLTEMHPSPDSMYYHPSSFYEIRNGKLFFDSLLTKKEDIRVNGLYVKNSVNLIIRKPKK</sequence>
<dbReference type="PROSITE" id="PS51257">
    <property type="entry name" value="PROKAR_LIPOPROTEIN"/>
    <property type="match status" value="1"/>
</dbReference>
<keyword evidence="2" id="KW-1185">Reference proteome</keyword>